<dbReference type="SUPFAM" id="SSF53448">
    <property type="entry name" value="Nucleotide-diphospho-sugar transferases"/>
    <property type="match status" value="1"/>
</dbReference>
<keyword evidence="2" id="KW-1185">Reference proteome</keyword>
<protein>
    <submittedName>
        <fullName evidence="1">Uncharacterized protein</fullName>
    </submittedName>
</protein>
<dbReference type="Proteomes" id="UP000765338">
    <property type="component" value="Unassembled WGS sequence"/>
</dbReference>
<dbReference type="EMBL" id="PDLY01000004">
    <property type="protein sequence ID" value="MBA5727867.1"/>
    <property type="molecule type" value="Genomic_DNA"/>
</dbReference>
<name>A0ABR5ZU91_9PROT</name>
<dbReference type="InterPro" id="IPR029044">
    <property type="entry name" value="Nucleotide-diphossugar_trans"/>
</dbReference>
<evidence type="ECO:0000313" key="1">
    <source>
        <dbReference type="EMBL" id="MBA5727867.1"/>
    </source>
</evidence>
<organism evidence="1 2">
    <name type="scientific">Bombella mellum</name>
    <dbReference type="NCBI Taxonomy" id="2039288"/>
    <lineage>
        <taxon>Bacteria</taxon>
        <taxon>Pseudomonadati</taxon>
        <taxon>Pseudomonadota</taxon>
        <taxon>Alphaproteobacteria</taxon>
        <taxon>Acetobacterales</taxon>
        <taxon>Acetobacteraceae</taxon>
        <taxon>Bombella</taxon>
    </lineage>
</organism>
<sequence>MYILDFRSKVIHWNAERGFYGRSLFNINRADVVSVYGIQDHLTNEEDIYFFPETRIKSFQKTIRHLGSVTITYEKDCSGYSLRNEQGQYLCSEAHTFRFSRDAVSSWETFIFIDDDFIERLDHLTSNQWISKRTGDMLDVEHIQYLDDFLIRIGGFMIDIRSQQVNDFGKYRTILFHENWKPEVFLLYSPVIYITAFSSDDVLNQLKLCVSSIRRFGNYTGKIIVMTDRSLAYIQELCGEYDTDFLDTDTLHPSDFVGYVCSKYYILDKPIYRGHQPLLYLDPDIIFDNDLNVILKDALLSEEICAPFEKQSPLRTQPSVGSSLIQLDGLSVGTYAVGLNGGTIIFPNTENPETYDFIKLVRRTIRNVGTKYGRNFCHWADQEVFNYMAVKLGLVNYTILTRYANFISNDPFDPYSKKGFVHFWGNSNKAEVMERYMKQLEEIERSRALHRVAD</sequence>
<accession>A0ABR5ZU91</accession>
<evidence type="ECO:0000313" key="2">
    <source>
        <dbReference type="Proteomes" id="UP000765338"/>
    </source>
</evidence>
<comment type="caution">
    <text evidence="1">The sequence shown here is derived from an EMBL/GenBank/DDBJ whole genome shotgun (WGS) entry which is preliminary data.</text>
</comment>
<gene>
    <name evidence="1" type="ORF">CPA56_07735</name>
</gene>
<reference evidence="1 2" key="1">
    <citation type="submission" date="2017-10" db="EMBL/GenBank/DDBJ databases">
        <authorList>
            <person name="Jakob F."/>
        </authorList>
    </citation>
    <scope>NUCLEOTIDE SEQUENCE [LARGE SCALE GENOMIC DNA]</scope>
    <source>
        <strain evidence="1 2">TMW 2.1889</strain>
    </source>
</reference>
<proteinExistence type="predicted"/>